<dbReference type="InterPro" id="IPR002048">
    <property type="entry name" value="EF_hand_dom"/>
</dbReference>
<evidence type="ECO:0000313" key="20">
    <source>
        <dbReference type="Proteomes" id="UP000314294"/>
    </source>
</evidence>
<keyword evidence="7" id="KW-0597">Phosphoprotein</keyword>
<evidence type="ECO:0000256" key="14">
    <source>
        <dbReference type="ARBA" id="ARBA00023212"/>
    </source>
</evidence>
<evidence type="ECO:0000256" key="15">
    <source>
        <dbReference type="ARBA" id="ARBA00023273"/>
    </source>
</evidence>
<dbReference type="Pfam" id="PF01214">
    <property type="entry name" value="CK_II_beta"/>
    <property type="match status" value="1"/>
</dbReference>
<evidence type="ECO:0000256" key="11">
    <source>
        <dbReference type="ARBA" id="ARBA00022837"/>
    </source>
</evidence>
<comment type="subcellular location">
    <subcellularLocation>
        <location evidence="2">Cell projection</location>
        <location evidence="2">Ruffle membrane</location>
        <topology evidence="2">Peripheral membrane protein</topology>
        <orientation evidence="2">Cytoplasmic side</orientation>
    </subcellularLocation>
    <subcellularLocation>
        <location evidence="1">Cytoplasm</location>
        <location evidence="1">Cytoskeleton</location>
    </subcellularLocation>
</comment>
<comment type="subunit">
    <text evidence="17">Tetramer of two alpha and two beta subunits.</text>
</comment>
<dbReference type="FunFam" id="1.10.1820.10:FF:000001">
    <property type="entry name" value="Casein kinase II subunit beta"/>
    <property type="match status" value="1"/>
</dbReference>
<evidence type="ECO:0000256" key="8">
    <source>
        <dbReference type="ARBA" id="ARBA00022687"/>
    </source>
</evidence>
<dbReference type="InterPro" id="IPR049025">
    <property type="entry name" value="AIF-1_EF_pair"/>
</dbReference>
<dbReference type="GO" id="GO:0005956">
    <property type="term" value="C:protein kinase CK2 complex"/>
    <property type="evidence" value="ECO:0007669"/>
    <property type="project" value="UniProtKB-UniRule"/>
</dbReference>
<dbReference type="Gene3D" id="1.10.238.10">
    <property type="entry name" value="EF-hand"/>
    <property type="match status" value="1"/>
</dbReference>
<keyword evidence="5" id="KW-1003">Cell membrane</keyword>
<dbReference type="SUPFAM" id="SSF57798">
    <property type="entry name" value="Casein kinase II beta subunit"/>
    <property type="match status" value="1"/>
</dbReference>
<keyword evidence="15" id="KW-0966">Cell projection</keyword>
<sequence length="334" mass="38437">MDIAQGGKAYGLLKSQQEETLDSINEAFLSDPKYAEEEDISSKLEMFKKKYMEFDLNDKGEIDLMGLKRMLEKLGLAKTHLELKKMMAEVVGGPSKDTISYQDFLNMMLGGRNAILKLRMSSSEEVSWISWFCGLRGNEFFCEVDEDYIQDKFNLTGLNEQVPHYRQALDMILDLEPDEELEDNPNQSDLIEQAAEMLYGLIHARYILTNRGIAQMLEKYQQGDFGYCPRVYCENQPMLPIGLSDIPGEAMVKLYCPKCMDVYTPKSSRHHHTDGAYFGTGFPHMLFMVHPEYRPKRPANQFVPRLYGFKIHPMAYQLQLQAATNFKSPVKTIR</sequence>
<keyword evidence="9" id="KW-0479">Metal-binding</keyword>
<evidence type="ECO:0000256" key="9">
    <source>
        <dbReference type="ARBA" id="ARBA00022723"/>
    </source>
</evidence>
<evidence type="ECO:0000256" key="6">
    <source>
        <dbReference type="ARBA" id="ARBA00022490"/>
    </source>
</evidence>
<name>A0A4Z2IL26_9TELE</name>
<dbReference type="Gene3D" id="1.10.1820.10">
    <property type="entry name" value="protein kinase ck2 holoenzyme, chain C, domain 1"/>
    <property type="match status" value="1"/>
</dbReference>
<dbReference type="InterPro" id="IPR000704">
    <property type="entry name" value="Casein_kinase_II_reg-sub"/>
</dbReference>
<dbReference type="SUPFAM" id="SSF47473">
    <property type="entry name" value="EF-hand"/>
    <property type="match status" value="1"/>
</dbReference>
<evidence type="ECO:0000256" key="16">
    <source>
        <dbReference type="ARBA" id="ARBA00045844"/>
    </source>
</evidence>
<dbReference type="GO" id="GO:0032587">
    <property type="term" value="C:ruffle membrane"/>
    <property type="evidence" value="ECO:0007669"/>
    <property type="project" value="UniProtKB-SubCell"/>
</dbReference>
<evidence type="ECO:0000256" key="7">
    <source>
        <dbReference type="ARBA" id="ARBA00022553"/>
    </source>
</evidence>
<keyword evidence="19" id="KW-0418">Kinase</keyword>
<keyword evidence="10" id="KW-0677">Repeat</keyword>
<dbReference type="GO" id="GO:0016055">
    <property type="term" value="P:Wnt signaling pathway"/>
    <property type="evidence" value="ECO:0007669"/>
    <property type="project" value="UniProtKB-KW"/>
</dbReference>
<dbReference type="OrthoDB" id="3971593at2759"/>
<gene>
    <name evidence="19" type="primary">Csnk2b</name>
    <name evidence="19" type="ORF">EYF80_011431</name>
</gene>
<dbReference type="PROSITE" id="PS01101">
    <property type="entry name" value="CK2_BETA"/>
    <property type="match status" value="1"/>
</dbReference>
<keyword evidence="13" id="KW-0472">Membrane</keyword>
<dbReference type="GO" id="GO:0005509">
    <property type="term" value="F:calcium ion binding"/>
    <property type="evidence" value="ECO:0007669"/>
    <property type="project" value="InterPro"/>
</dbReference>
<comment type="function">
    <text evidence="16 17">Regulatory subunit of casein kinase II/CK2. As part of the kinase complex regulates the basal catalytic activity of the alpha subunit a constitutively active serine/threonine-protein kinase that phosphorylates a large number of substrates containing acidic residues C-terminal to the phosphorylated serine or threonine. Participates in Wnt signaling.</text>
</comment>
<dbReference type="Proteomes" id="UP000314294">
    <property type="component" value="Unassembled WGS sequence"/>
</dbReference>
<dbReference type="InterPro" id="IPR016149">
    <property type="entry name" value="Casein_kin_II_reg-sub_N"/>
</dbReference>
<feature type="domain" description="EF-hand" evidence="18">
    <location>
        <begin position="42"/>
        <end position="77"/>
    </location>
</feature>
<keyword evidence="11" id="KW-0106">Calcium</keyword>
<accession>A0A4Z2IL26</accession>
<evidence type="ECO:0000256" key="2">
    <source>
        <dbReference type="ARBA" id="ARBA00004599"/>
    </source>
</evidence>
<dbReference type="PROSITE" id="PS50222">
    <property type="entry name" value="EF_HAND_2"/>
    <property type="match status" value="1"/>
</dbReference>
<evidence type="ECO:0000256" key="1">
    <source>
        <dbReference type="ARBA" id="ARBA00004245"/>
    </source>
</evidence>
<dbReference type="Gene3D" id="2.20.25.20">
    <property type="match status" value="1"/>
</dbReference>
<evidence type="ECO:0000259" key="18">
    <source>
        <dbReference type="PROSITE" id="PS50222"/>
    </source>
</evidence>
<dbReference type="GO" id="GO:0019887">
    <property type="term" value="F:protein kinase regulator activity"/>
    <property type="evidence" value="ECO:0007669"/>
    <property type="project" value="InterPro"/>
</dbReference>
<keyword evidence="19" id="KW-0808">Transferase</keyword>
<evidence type="ECO:0000256" key="10">
    <source>
        <dbReference type="ARBA" id="ARBA00022737"/>
    </source>
</evidence>
<dbReference type="GO" id="GO:0016301">
    <property type="term" value="F:kinase activity"/>
    <property type="evidence" value="ECO:0007669"/>
    <property type="project" value="UniProtKB-KW"/>
</dbReference>
<keyword evidence="12" id="KW-0007">Acetylation</keyword>
<dbReference type="SMART" id="SM01085">
    <property type="entry name" value="CK_II_beta"/>
    <property type="match status" value="1"/>
</dbReference>
<dbReference type="PANTHER" id="PTHR11740">
    <property type="entry name" value="CASEIN KINASE II SUBUNIT BETA"/>
    <property type="match status" value="1"/>
</dbReference>
<dbReference type="EMBL" id="SRLO01000074">
    <property type="protein sequence ID" value="TNN78447.1"/>
    <property type="molecule type" value="Genomic_DNA"/>
</dbReference>
<dbReference type="Pfam" id="PF21008">
    <property type="entry name" value="AIF-1"/>
    <property type="match status" value="1"/>
</dbReference>
<keyword evidence="6" id="KW-0963">Cytoplasm</keyword>
<dbReference type="GO" id="GO:0005856">
    <property type="term" value="C:cytoskeleton"/>
    <property type="evidence" value="ECO:0007669"/>
    <property type="project" value="UniProtKB-SubCell"/>
</dbReference>
<comment type="similarity">
    <text evidence="3 17">Belongs to the casein kinase 2 subunit beta family.</text>
</comment>
<evidence type="ECO:0000256" key="4">
    <source>
        <dbReference type="ARBA" id="ARBA00017775"/>
    </source>
</evidence>
<dbReference type="FunFam" id="2.20.25.20:FF:000002">
    <property type="entry name" value="Casein kinase II subunit beta"/>
    <property type="match status" value="1"/>
</dbReference>
<evidence type="ECO:0000256" key="5">
    <source>
        <dbReference type="ARBA" id="ARBA00022475"/>
    </source>
</evidence>
<evidence type="ECO:0000256" key="17">
    <source>
        <dbReference type="RuleBase" id="RU361268"/>
    </source>
</evidence>
<keyword evidence="14" id="KW-0206">Cytoskeleton</keyword>
<keyword evidence="20" id="KW-1185">Reference proteome</keyword>
<comment type="caution">
    <text evidence="19">The sequence shown here is derived from an EMBL/GenBank/DDBJ whole genome shotgun (WGS) entry which is preliminary data.</text>
</comment>
<evidence type="ECO:0000256" key="12">
    <source>
        <dbReference type="ARBA" id="ARBA00022990"/>
    </source>
</evidence>
<protein>
    <recommendedName>
        <fullName evidence="4 17">Casein kinase II subunit beta</fullName>
        <shortName evidence="17">CK II beta</shortName>
    </recommendedName>
</protein>
<evidence type="ECO:0000256" key="3">
    <source>
        <dbReference type="ARBA" id="ARBA00006941"/>
    </source>
</evidence>
<keyword evidence="8" id="KW-0879">Wnt signaling pathway</keyword>
<dbReference type="InterPro" id="IPR011992">
    <property type="entry name" value="EF-hand-dom_pair"/>
</dbReference>
<dbReference type="FunFam" id="1.10.238.10:FF:000106">
    <property type="entry name" value="Allograft inflammatory factor 1"/>
    <property type="match status" value="1"/>
</dbReference>
<reference evidence="19 20" key="1">
    <citation type="submission" date="2019-03" db="EMBL/GenBank/DDBJ databases">
        <title>First draft genome of Liparis tanakae, snailfish: a comprehensive survey of snailfish specific genes.</title>
        <authorList>
            <person name="Kim W."/>
            <person name="Song I."/>
            <person name="Jeong J.-H."/>
            <person name="Kim D."/>
            <person name="Kim S."/>
            <person name="Ryu S."/>
            <person name="Song J.Y."/>
            <person name="Lee S.K."/>
        </authorList>
    </citation>
    <scope>NUCLEOTIDE SEQUENCE [LARGE SCALE GENOMIC DNA]</scope>
    <source>
        <tissue evidence="19">Muscle</tissue>
    </source>
</reference>
<dbReference type="GO" id="GO:0005737">
    <property type="term" value="C:cytoplasm"/>
    <property type="evidence" value="ECO:0007669"/>
    <property type="project" value="TreeGrafter"/>
</dbReference>
<evidence type="ECO:0000256" key="13">
    <source>
        <dbReference type="ARBA" id="ARBA00023136"/>
    </source>
</evidence>
<dbReference type="PRINTS" id="PR00472">
    <property type="entry name" value="CASNKINASEII"/>
</dbReference>
<dbReference type="InterPro" id="IPR035991">
    <property type="entry name" value="Casein_kinase_II_beta-like"/>
</dbReference>
<proteinExistence type="inferred from homology"/>
<evidence type="ECO:0000313" key="19">
    <source>
        <dbReference type="EMBL" id="TNN78447.1"/>
    </source>
</evidence>
<dbReference type="PANTHER" id="PTHR11740:SF0">
    <property type="entry name" value="CASEIN KINASE II SUBUNIT BETA"/>
    <property type="match status" value="1"/>
</dbReference>
<organism evidence="19 20">
    <name type="scientific">Liparis tanakae</name>
    <name type="common">Tanaka's snailfish</name>
    <dbReference type="NCBI Taxonomy" id="230148"/>
    <lineage>
        <taxon>Eukaryota</taxon>
        <taxon>Metazoa</taxon>
        <taxon>Chordata</taxon>
        <taxon>Craniata</taxon>
        <taxon>Vertebrata</taxon>
        <taxon>Euteleostomi</taxon>
        <taxon>Actinopterygii</taxon>
        <taxon>Neopterygii</taxon>
        <taxon>Teleostei</taxon>
        <taxon>Neoteleostei</taxon>
        <taxon>Acanthomorphata</taxon>
        <taxon>Eupercaria</taxon>
        <taxon>Perciformes</taxon>
        <taxon>Cottioidei</taxon>
        <taxon>Cottales</taxon>
        <taxon>Liparidae</taxon>
        <taxon>Liparis</taxon>
    </lineage>
</organism>
<dbReference type="AlphaFoldDB" id="A0A4Z2IL26"/>